<keyword evidence="2" id="KW-1185">Reference proteome</keyword>
<organism evidence="2 3">
    <name type="scientific">Hipposideros armiger</name>
    <name type="common">Great Himalayan leaf-nosed bat</name>
    <dbReference type="NCBI Taxonomy" id="186990"/>
    <lineage>
        <taxon>Eukaryota</taxon>
        <taxon>Metazoa</taxon>
        <taxon>Chordata</taxon>
        <taxon>Craniata</taxon>
        <taxon>Vertebrata</taxon>
        <taxon>Euteleostomi</taxon>
        <taxon>Mammalia</taxon>
        <taxon>Eutheria</taxon>
        <taxon>Laurasiatheria</taxon>
        <taxon>Chiroptera</taxon>
        <taxon>Yinpterochiroptera</taxon>
        <taxon>Rhinolophoidea</taxon>
        <taxon>Hipposideridae</taxon>
        <taxon>Hipposideros</taxon>
    </lineage>
</organism>
<dbReference type="OrthoDB" id="9835793at2759"/>
<feature type="compositionally biased region" description="Gly residues" evidence="1">
    <location>
        <begin position="96"/>
        <end position="108"/>
    </location>
</feature>
<dbReference type="RefSeq" id="XP_019489792.1">
    <property type="nucleotide sequence ID" value="XM_019634247.1"/>
</dbReference>
<evidence type="ECO:0000256" key="1">
    <source>
        <dbReference type="SAM" id="MobiDB-lite"/>
    </source>
</evidence>
<dbReference type="Proteomes" id="UP000694851">
    <property type="component" value="Unplaced"/>
</dbReference>
<feature type="region of interest" description="Disordered" evidence="1">
    <location>
        <begin position="92"/>
        <end position="118"/>
    </location>
</feature>
<accession>A0A8B7QNL9</accession>
<protein>
    <submittedName>
        <fullName evidence="3">Uncharacterized protein LOC109377783 isoform X6</fullName>
    </submittedName>
</protein>
<evidence type="ECO:0000313" key="3">
    <source>
        <dbReference type="RefSeq" id="XP_019489792.1"/>
    </source>
</evidence>
<name>A0A8B7QNL9_HIPAR</name>
<proteinExistence type="predicted"/>
<gene>
    <name evidence="3" type="primary">LOC109377783</name>
</gene>
<reference evidence="3" key="1">
    <citation type="submission" date="2025-08" db="UniProtKB">
        <authorList>
            <consortium name="RefSeq"/>
        </authorList>
    </citation>
    <scope>IDENTIFICATION</scope>
    <source>
        <tissue evidence="3">Muscle</tissue>
    </source>
</reference>
<evidence type="ECO:0000313" key="2">
    <source>
        <dbReference type="Proteomes" id="UP000694851"/>
    </source>
</evidence>
<sequence length="356" mass="38636">MEMGGLYTAKVKFHSGKAQEEPFRLCVYGSMASGRKFQPTQDLVLSCLSSLMVQHLSSGARLQNCYVSRHRALSVLDIRWWLSRECPPPTPPLVGAGLGGSSNTGGGRASKKNGAGVSKRSFQPVTGVGVWGTSCLLAPAPGSWSCFCPPRLTRSLHSLLSSIILMHAHPVSSGSKRWNPAHPRSVQRVCPVETCTPGRTRAEAFPWPSCSREPAHCSLWGHVVSPLCLSVSLFPVSLILLGFSTQQGTWPCAAAGPTQPESKGLPWPTPHGKFQKRVLWAWVTTPWKGHCPGQQHTVTGKAVCFPCNQWLTSSKTRLEQEVPDNRSATSWLPFPDHLSAPKFNPAALAPPHCLQN</sequence>
<dbReference type="GeneID" id="109377783"/>
<dbReference type="AlphaFoldDB" id="A0A8B7QNL9"/>